<proteinExistence type="predicted"/>
<dbReference type="OrthoDB" id="624844at2"/>
<dbReference type="KEGG" id="fln:FLA_2458"/>
<dbReference type="EMBL" id="FTOR01000007">
    <property type="protein sequence ID" value="SIT26963.1"/>
    <property type="molecule type" value="Genomic_DNA"/>
</dbReference>
<gene>
    <name evidence="1" type="ORF">SAMN05421788_107100</name>
</gene>
<organism evidence="1 2">
    <name type="scientific">Filimonas lacunae</name>
    <dbReference type="NCBI Taxonomy" id="477680"/>
    <lineage>
        <taxon>Bacteria</taxon>
        <taxon>Pseudomonadati</taxon>
        <taxon>Bacteroidota</taxon>
        <taxon>Chitinophagia</taxon>
        <taxon>Chitinophagales</taxon>
        <taxon>Chitinophagaceae</taxon>
        <taxon>Filimonas</taxon>
    </lineage>
</organism>
<sequence length="490" mass="55135">MKYTLFLFLLLILSGIKVLPQLPGQLLLHNPENARIVYEEDTAGNKVPIPIGSVIKVWYRSQKVKWFSQPLARTDFNKHTYFLEARLSGATDSQLLFMRKPPPFPLGLFMKMGPKKGPLKFDTIPLSSITSVRSFSSGAMNAYRNASMMPTMSFVPTSINGFPMAVFFPSALGIVFTGFSDIMYPMHSLKKNKYKLAVETIPLDSTLFIELNGVGIDPQLEWDIDKHARWEKLFTRLYGFQRDSLLLENQDRVILSLTYGARMFPGYALGTKDTKTGVDITDRQREYGFISERFISQSDRIGIEILMQPVKASMDIAVDGSAMKLGAGSIISTYSFYKYGLGGLWGKRFRNTIERRLKQLNPHSTNPEVQDNIYSLLKKLVSEPKAYMLFGLGAVNANLFRVRVGQQGTSISSKEYSQTKFAIEGGGGVSSRLGKRLFVDMGLKYTWTSGYTPPLGGITSYNSWKLQFNVGWITNSGFARMKTNIEKQLN</sequence>
<dbReference type="AlphaFoldDB" id="A0A173MG27"/>
<protein>
    <submittedName>
        <fullName evidence="1">Uncharacterized protein</fullName>
    </submittedName>
</protein>
<dbReference type="Proteomes" id="UP000186917">
    <property type="component" value="Unassembled WGS sequence"/>
</dbReference>
<keyword evidence="2" id="KW-1185">Reference proteome</keyword>
<dbReference type="STRING" id="477680.SAMN05421788_107100"/>
<evidence type="ECO:0000313" key="1">
    <source>
        <dbReference type="EMBL" id="SIT26963.1"/>
    </source>
</evidence>
<name>A0A173MG27_9BACT</name>
<dbReference type="RefSeq" id="WP_076380698.1">
    <property type="nucleotide sequence ID" value="NZ_AP017422.1"/>
</dbReference>
<reference evidence="2" key="1">
    <citation type="submission" date="2017-01" db="EMBL/GenBank/DDBJ databases">
        <authorList>
            <person name="Varghese N."/>
            <person name="Submissions S."/>
        </authorList>
    </citation>
    <scope>NUCLEOTIDE SEQUENCE [LARGE SCALE GENOMIC DNA]</scope>
    <source>
        <strain evidence="2">DSM 21054</strain>
    </source>
</reference>
<evidence type="ECO:0000313" key="2">
    <source>
        <dbReference type="Proteomes" id="UP000186917"/>
    </source>
</evidence>
<accession>A0A173MG27</accession>